<dbReference type="InterPro" id="IPR008333">
    <property type="entry name" value="Cbr1-like_FAD-bd_dom"/>
</dbReference>
<dbReference type="GO" id="GO:0005741">
    <property type="term" value="C:mitochondrial outer membrane"/>
    <property type="evidence" value="ECO:0007669"/>
    <property type="project" value="UniProtKB-SubCell"/>
</dbReference>
<comment type="similarity">
    <text evidence="4 17">Belongs to the flavoprotein pyridine nucleotide cytochrome reductase family.</text>
</comment>
<feature type="binding site" evidence="16">
    <location>
        <position position="184"/>
    </location>
    <ligand>
        <name>FAD</name>
        <dbReference type="ChEBI" id="CHEBI:57692"/>
    </ligand>
</feature>
<evidence type="ECO:0000256" key="18">
    <source>
        <dbReference type="SAM" id="MobiDB-lite"/>
    </source>
</evidence>
<comment type="pathway">
    <text evidence="3">Protein modification; peptidyl-diphthamide biosynthesis.</text>
</comment>
<dbReference type="InterPro" id="IPR039261">
    <property type="entry name" value="FNR_nucleotide-bd"/>
</dbReference>
<keyword evidence="5 16" id="KW-0285">Flavoprotein</keyword>
<keyword evidence="10 17" id="KW-0560">Oxidoreductase</keyword>
<feature type="binding site" evidence="16">
    <location>
        <position position="182"/>
    </location>
    <ligand>
        <name>FAD</name>
        <dbReference type="ChEBI" id="CHEBI:57692"/>
    </ligand>
</feature>
<feature type="region of interest" description="Disordered" evidence="18">
    <location>
        <begin position="1"/>
        <end position="20"/>
    </location>
</feature>
<evidence type="ECO:0000256" key="7">
    <source>
        <dbReference type="ARBA" id="ARBA00022787"/>
    </source>
</evidence>
<dbReference type="Pfam" id="PF00175">
    <property type="entry name" value="NAD_binding_1"/>
    <property type="match status" value="1"/>
</dbReference>
<evidence type="ECO:0000313" key="21">
    <source>
        <dbReference type="EMBL" id="GAW09364.1"/>
    </source>
</evidence>
<feature type="binding site" evidence="16">
    <location>
        <position position="164"/>
    </location>
    <ligand>
        <name>FAD</name>
        <dbReference type="ChEBI" id="CHEBI:57692"/>
    </ligand>
</feature>
<evidence type="ECO:0000256" key="15">
    <source>
        <dbReference type="ARBA" id="ARBA00049138"/>
    </source>
</evidence>
<evidence type="ECO:0000259" key="20">
    <source>
        <dbReference type="PROSITE" id="PS51384"/>
    </source>
</evidence>
<feature type="compositionally biased region" description="Basic and acidic residues" evidence="18">
    <location>
        <begin position="1"/>
        <end position="16"/>
    </location>
</feature>
<feature type="binding site" evidence="16">
    <location>
        <position position="191"/>
    </location>
    <ligand>
        <name>FAD</name>
        <dbReference type="ChEBI" id="CHEBI:57692"/>
    </ligand>
</feature>
<dbReference type="AlphaFoldDB" id="A0A1Q3EQI7"/>
<keyword evidence="8 16" id="KW-0274">FAD</keyword>
<evidence type="ECO:0000256" key="19">
    <source>
        <dbReference type="SAM" id="Phobius"/>
    </source>
</evidence>
<reference evidence="21 22" key="1">
    <citation type="submission" date="2016-08" db="EMBL/GenBank/DDBJ databases">
        <authorList>
            <consortium name="Lentinula edodes genome sequencing consortium"/>
            <person name="Sakamoto Y."/>
            <person name="Nakade K."/>
            <person name="Sato S."/>
            <person name="Yoshida Y."/>
            <person name="Miyazaki K."/>
            <person name="Natsume S."/>
            <person name="Konno N."/>
        </authorList>
    </citation>
    <scope>NUCLEOTIDE SEQUENCE [LARGE SCALE GENOMIC DNA]</scope>
    <source>
        <strain evidence="21 22">NBRC 111202</strain>
    </source>
</reference>
<dbReference type="Pfam" id="PF00970">
    <property type="entry name" value="FAD_binding_6"/>
    <property type="match status" value="1"/>
</dbReference>
<evidence type="ECO:0000256" key="1">
    <source>
        <dbReference type="ARBA" id="ARBA00001974"/>
    </source>
</evidence>
<dbReference type="PANTHER" id="PTHR19370">
    <property type="entry name" value="NADH-CYTOCHROME B5 REDUCTASE"/>
    <property type="match status" value="1"/>
</dbReference>
<evidence type="ECO:0000256" key="10">
    <source>
        <dbReference type="ARBA" id="ARBA00023002"/>
    </source>
</evidence>
<dbReference type="EC" id="1.6.2.2" evidence="17"/>
<dbReference type="InterPro" id="IPR017927">
    <property type="entry name" value="FAD-bd_FR_type"/>
</dbReference>
<feature type="binding site" evidence="16">
    <location>
        <position position="192"/>
    </location>
    <ligand>
        <name>FAD</name>
        <dbReference type="ChEBI" id="CHEBI:57692"/>
    </ligand>
</feature>
<dbReference type="PRINTS" id="PR00406">
    <property type="entry name" value="CYTB5RDTASE"/>
</dbReference>
<keyword evidence="13 19" id="KW-0472">Membrane</keyword>
<feature type="domain" description="FAD-binding FR-type" evidence="20">
    <location>
        <begin position="112"/>
        <end position="216"/>
    </location>
</feature>
<dbReference type="InterPro" id="IPR001834">
    <property type="entry name" value="CBR-like"/>
</dbReference>
<dbReference type="SUPFAM" id="SSF52343">
    <property type="entry name" value="Ferredoxin reductase-like, C-terminal NADP-linked domain"/>
    <property type="match status" value="1"/>
</dbReference>
<dbReference type="STRING" id="5353.A0A1Q3EQI7"/>
<comment type="catalytic activity">
    <reaction evidence="15">
        <text>2 Fe(3+)-[Dph3] + NADH = 2 Fe(2+)-[Dph3] + NAD(+) + H(+)</text>
        <dbReference type="Rhea" id="RHEA:71231"/>
        <dbReference type="Rhea" id="RHEA-COMP:18002"/>
        <dbReference type="Rhea" id="RHEA-COMP:18003"/>
        <dbReference type="ChEBI" id="CHEBI:15378"/>
        <dbReference type="ChEBI" id="CHEBI:29033"/>
        <dbReference type="ChEBI" id="CHEBI:29034"/>
        <dbReference type="ChEBI" id="CHEBI:57540"/>
        <dbReference type="ChEBI" id="CHEBI:57945"/>
        <dbReference type="ChEBI" id="CHEBI:83228"/>
    </reaction>
    <physiologicalReaction direction="left-to-right" evidence="15">
        <dbReference type="Rhea" id="RHEA:71232"/>
    </physiologicalReaction>
</comment>
<evidence type="ECO:0000256" key="14">
    <source>
        <dbReference type="ARBA" id="ARBA00047682"/>
    </source>
</evidence>
<evidence type="ECO:0000256" key="4">
    <source>
        <dbReference type="ARBA" id="ARBA00006105"/>
    </source>
</evidence>
<dbReference type="PRINTS" id="PR00371">
    <property type="entry name" value="FPNCR"/>
</dbReference>
<proteinExistence type="inferred from homology"/>
<reference evidence="21 22" key="2">
    <citation type="submission" date="2017-02" db="EMBL/GenBank/DDBJ databases">
        <title>A genome survey and senescence transcriptome analysis in Lentinula edodes.</title>
        <authorList>
            <person name="Sakamoto Y."/>
            <person name="Nakade K."/>
            <person name="Sato S."/>
            <person name="Yoshida Y."/>
            <person name="Miyazaki K."/>
            <person name="Natsume S."/>
            <person name="Konno N."/>
        </authorList>
    </citation>
    <scope>NUCLEOTIDE SEQUENCE [LARGE SCALE GENOMIC DNA]</scope>
    <source>
        <strain evidence="21 22">NBRC 111202</strain>
    </source>
</reference>
<dbReference type="SUPFAM" id="SSF63380">
    <property type="entry name" value="Riboflavin synthase domain-like"/>
    <property type="match status" value="1"/>
</dbReference>
<dbReference type="GO" id="GO:0090524">
    <property type="term" value="F:cytochrome-b5 reductase activity, acting on NADH"/>
    <property type="evidence" value="ECO:0007669"/>
    <property type="project" value="UniProtKB-EC"/>
</dbReference>
<comment type="cofactor">
    <cofactor evidence="1 16 17">
        <name>FAD</name>
        <dbReference type="ChEBI" id="CHEBI:57692"/>
    </cofactor>
</comment>
<dbReference type="Proteomes" id="UP000188533">
    <property type="component" value="Unassembled WGS sequence"/>
</dbReference>
<evidence type="ECO:0000256" key="5">
    <source>
        <dbReference type="ARBA" id="ARBA00022630"/>
    </source>
</evidence>
<keyword evidence="6 19" id="KW-0812">Transmembrane</keyword>
<evidence type="ECO:0000256" key="8">
    <source>
        <dbReference type="ARBA" id="ARBA00022827"/>
    </source>
</evidence>
<evidence type="ECO:0000256" key="11">
    <source>
        <dbReference type="ARBA" id="ARBA00023027"/>
    </source>
</evidence>
<dbReference type="Gene3D" id="2.40.30.10">
    <property type="entry name" value="Translation factors"/>
    <property type="match status" value="1"/>
</dbReference>
<comment type="subcellular location">
    <subcellularLocation>
        <location evidence="2">Mitochondrion outer membrane</location>
    </subcellularLocation>
</comment>
<keyword evidence="11 17" id="KW-0520">NAD</keyword>
<dbReference type="FunFam" id="2.40.30.10:FF:000032">
    <property type="entry name" value="NADH-cytochrome b5 reductase"/>
    <property type="match status" value="1"/>
</dbReference>
<evidence type="ECO:0000256" key="17">
    <source>
        <dbReference type="RuleBase" id="RU361226"/>
    </source>
</evidence>
<feature type="binding site" evidence="16">
    <location>
        <position position="166"/>
    </location>
    <ligand>
        <name>FAD</name>
        <dbReference type="ChEBI" id="CHEBI:57692"/>
    </ligand>
</feature>
<sequence length="356" mass="40189">MKMKRQVEEDNQDHSQLHLGPQPQNSYNFWVSAFLTARDIHLRNLILIGLPKDPQHPEMDVHSIQDFIKTFTQEDAIALVQTPAFLASAGLAAVAFYWLAFSGERKPVLNPNEWKEFPLVLKTQVSPNTAVYRFSLPSSKDVLGLPVGQHIQVSAEINGKDIMRSYTPTTLDQFDKGHFDLLIKTYEKGNISRHFSLLKIGDRIRVKGPKGAFIYNNKLTGHLGLIAGGTGISPMYQIIRSSIWDHSDATTINLIYANVNEEDILLRDELEHLHHNSAGRFNIFYVLNNPPPGWKGGVGFVTKEQVAHYMPSQDKDCKILMCGPPPMMSAMKKHLDELKYPAPRTVSKLSDQVFLF</sequence>
<dbReference type="EMBL" id="BDGU01001072">
    <property type="protein sequence ID" value="GAW09364.1"/>
    <property type="molecule type" value="Genomic_DNA"/>
</dbReference>
<dbReference type="InterPro" id="IPR001433">
    <property type="entry name" value="OxRdtase_FAD/NAD-bd"/>
</dbReference>
<evidence type="ECO:0000256" key="2">
    <source>
        <dbReference type="ARBA" id="ARBA00004294"/>
    </source>
</evidence>
<evidence type="ECO:0000256" key="16">
    <source>
        <dbReference type="PIRSR" id="PIRSR601834-1"/>
    </source>
</evidence>
<gene>
    <name evidence="21" type="ORF">LENED_011513</name>
</gene>
<dbReference type="PANTHER" id="PTHR19370:SF184">
    <property type="entry name" value="NADH-CYTOCHROME B5 REDUCTASE-LIKE"/>
    <property type="match status" value="1"/>
</dbReference>
<keyword evidence="12" id="KW-0496">Mitochondrion</keyword>
<dbReference type="InterPro" id="IPR017938">
    <property type="entry name" value="Riboflavin_synthase-like_b-brl"/>
</dbReference>
<accession>A0A1Q3EQI7</accession>
<name>A0A1Q3EQI7_LENED</name>
<evidence type="ECO:0000256" key="6">
    <source>
        <dbReference type="ARBA" id="ARBA00022692"/>
    </source>
</evidence>
<dbReference type="PROSITE" id="PS51384">
    <property type="entry name" value="FAD_FR"/>
    <property type="match status" value="1"/>
</dbReference>
<dbReference type="CDD" id="cd06183">
    <property type="entry name" value="cyt_b5_reduct_like"/>
    <property type="match status" value="1"/>
</dbReference>
<protein>
    <recommendedName>
        <fullName evidence="17">NADH-cytochrome b5 reductase</fullName>
        <ecNumber evidence="17">1.6.2.2</ecNumber>
    </recommendedName>
</protein>
<keyword evidence="7" id="KW-1000">Mitochondrion outer membrane</keyword>
<comment type="catalytic activity">
    <reaction evidence="14 17">
        <text>2 Fe(III)-[cytochrome b5] + NADH = 2 Fe(II)-[cytochrome b5] + NAD(+) + H(+)</text>
        <dbReference type="Rhea" id="RHEA:46680"/>
        <dbReference type="Rhea" id="RHEA-COMP:10438"/>
        <dbReference type="Rhea" id="RHEA-COMP:10439"/>
        <dbReference type="ChEBI" id="CHEBI:15378"/>
        <dbReference type="ChEBI" id="CHEBI:29033"/>
        <dbReference type="ChEBI" id="CHEBI:29034"/>
        <dbReference type="ChEBI" id="CHEBI:57540"/>
        <dbReference type="ChEBI" id="CHEBI:57945"/>
        <dbReference type="EC" id="1.6.2.2"/>
    </reaction>
</comment>
<comment type="caution">
    <text evidence="21">The sequence shown here is derived from an EMBL/GenBank/DDBJ whole genome shotgun (WGS) entry which is preliminary data.</text>
</comment>
<organism evidence="21 22">
    <name type="scientific">Lentinula edodes</name>
    <name type="common">Shiitake mushroom</name>
    <name type="synonym">Lentinus edodes</name>
    <dbReference type="NCBI Taxonomy" id="5353"/>
    <lineage>
        <taxon>Eukaryota</taxon>
        <taxon>Fungi</taxon>
        <taxon>Dikarya</taxon>
        <taxon>Basidiomycota</taxon>
        <taxon>Agaricomycotina</taxon>
        <taxon>Agaricomycetes</taxon>
        <taxon>Agaricomycetidae</taxon>
        <taxon>Agaricales</taxon>
        <taxon>Marasmiineae</taxon>
        <taxon>Omphalotaceae</taxon>
        <taxon>Lentinula</taxon>
    </lineage>
</organism>
<dbReference type="Gene3D" id="3.40.50.80">
    <property type="entry name" value="Nucleotide-binding domain of ferredoxin-NADP reductase (FNR) module"/>
    <property type="match status" value="1"/>
</dbReference>
<evidence type="ECO:0000256" key="13">
    <source>
        <dbReference type="ARBA" id="ARBA00023136"/>
    </source>
</evidence>
<dbReference type="FunFam" id="3.40.50.80:FF:000019">
    <property type="entry name" value="NADH-cytochrome b5 reductase"/>
    <property type="match status" value="1"/>
</dbReference>
<dbReference type="InterPro" id="IPR001709">
    <property type="entry name" value="Flavoprot_Pyr_Nucl_cyt_Rdtase"/>
</dbReference>
<evidence type="ECO:0000256" key="3">
    <source>
        <dbReference type="ARBA" id="ARBA00005156"/>
    </source>
</evidence>
<evidence type="ECO:0000256" key="9">
    <source>
        <dbReference type="ARBA" id="ARBA00022989"/>
    </source>
</evidence>
<keyword evidence="22" id="KW-1185">Reference proteome</keyword>
<keyword evidence="9 19" id="KW-1133">Transmembrane helix</keyword>
<evidence type="ECO:0000256" key="12">
    <source>
        <dbReference type="ARBA" id="ARBA00023128"/>
    </source>
</evidence>
<evidence type="ECO:0000313" key="22">
    <source>
        <dbReference type="Proteomes" id="UP000188533"/>
    </source>
</evidence>
<feature type="transmembrane region" description="Helical" evidence="19">
    <location>
        <begin position="76"/>
        <end position="100"/>
    </location>
</feature>